<dbReference type="Proteomes" id="UP000824264">
    <property type="component" value="Unassembled WGS sequence"/>
</dbReference>
<comment type="caution">
    <text evidence="1">The sequence shown here is derived from an EMBL/GenBank/DDBJ whole genome shotgun (WGS) entry which is preliminary data.</text>
</comment>
<protein>
    <submittedName>
        <fullName evidence="1">Uncharacterized protein</fullName>
    </submittedName>
</protein>
<evidence type="ECO:0000313" key="2">
    <source>
        <dbReference type="Proteomes" id="UP000824264"/>
    </source>
</evidence>
<reference evidence="1" key="2">
    <citation type="submission" date="2021-04" db="EMBL/GenBank/DDBJ databases">
        <authorList>
            <person name="Gilroy R."/>
        </authorList>
    </citation>
    <scope>NUCLEOTIDE SEQUENCE</scope>
    <source>
        <strain evidence="1">ChiSxjej5B17-1746</strain>
    </source>
</reference>
<name>A0A9D1R0F5_9BACT</name>
<sequence length="128" mass="14208">LYWVCPCPFFPKAGYVPRNRRIPAHSFDFLEIGPFFLLSSKEIAARTAGDDGLSAKRVGLFFRIIITHPQKYSVVFSHQKCSFYSKTAPDRCFCASSTDYGEKAAPCALKNKCANTKKSRPQAPAGPP</sequence>
<feature type="non-terminal residue" evidence="1">
    <location>
        <position position="1"/>
    </location>
</feature>
<reference evidence="1" key="1">
    <citation type="journal article" date="2021" name="PeerJ">
        <title>Extensive microbial diversity within the chicken gut microbiome revealed by metagenomics and culture.</title>
        <authorList>
            <person name="Gilroy R."/>
            <person name="Ravi A."/>
            <person name="Getino M."/>
            <person name="Pursley I."/>
            <person name="Horton D.L."/>
            <person name="Alikhan N.F."/>
            <person name="Baker D."/>
            <person name="Gharbi K."/>
            <person name="Hall N."/>
            <person name="Watson M."/>
            <person name="Adriaenssens E.M."/>
            <person name="Foster-Nyarko E."/>
            <person name="Jarju S."/>
            <person name="Secka A."/>
            <person name="Antonio M."/>
            <person name="Oren A."/>
            <person name="Chaudhuri R.R."/>
            <person name="La Ragione R."/>
            <person name="Hildebrand F."/>
            <person name="Pallen M.J."/>
        </authorList>
    </citation>
    <scope>NUCLEOTIDE SEQUENCE</scope>
    <source>
        <strain evidence="1">ChiSxjej5B17-1746</strain>
    </source>
</reference>
<evidence type="ECO:0000313" key="1">
    <source>
        <dbReference type="EMBL" id="HIW77846.1"/>
    </source>
</evidence>
<gene>
    <name evidence="1" type="ORF">H9874_01705</name>
</gene>
<dbReference type="AlphaFoldDB" id="A0A9D1R0F5"/>
<proteinExistence type="predicted"/>
<accession>A0A9D1R0F5</accession>
<dbReference type="EMBL" id="DXGI01000066">
    <property type="protein sequence ID" value="HIW77846.1"/>
    <property type="molecule type" value="Genomic_DNA"/>
</dbReference>
<organism evidence="1 2">
    <name type="scientific">Candidatus Bilophila faecipullorum</name>
    <dbReference type="NCBI Taxonomy" id="2838482"/>
    <lineage>
        <taxon>Bacteria</taxon>
        <taxon>Pseudomonadati</taxon>
        <taxon>Thermodesulfobacteriota</taxon>
        <taxon>Desulfovibrionia</taxon>
        <taxon>Desulfovibrionales</taxon>
        <taxon>Desulfovibrionaceae</taxon>
        <taxon>Bilophila</taxon>
    </lineage>
</organism>